<feature type="region of interest" description="Disordered" evidence="1">
    <location>
        <begin position="1"/>
        <end position="41"/>
    </location>
</feature>
<sequence>MEKLREGPHEEKEYDGRNTKECPRETLQNKDAMEEPPEKPYEARAVAARRILRGPPYTREVRMRSCSGTKVVQESQKIWGIPGKIPQKILYEDGGSTSSPKI</sequence>
<evidence type="ECO:0000313" key="3">
    <source>
        <dbReference type="Proteomes" id="UP001293254"/>
    </source>
</evidence>
<evidence type="ECO:0000256" key="1">
    <source>
        <dbReference type="SAM" id="MobiDB-lite"/>
    </source>
</evidence>
<reference evidence="2" key="2">
    <citation type="journal article" date="2024" name="Plant">
        <title>Genomic evolution and insights into agronomic trait innovations of Sesamum species.</title>
        <authorList>
            <person name="Miao H."/>
            <person name="Wang L."/>
            <person name="Qu L."/>
            <person name="Liu H."/>
            <person name="Sun Y."/>
            <person name="Le M."/>
            <person name="Wang Q."/>
            <person name="Wei S."/>
            <person name="Zheng Y."/>
            <person name="Lin W."/>
            <person name="Duan Y."/>
            <person name="Cao H."/>
            <person name="Xiong S."/>
            <person name="Wang X."/>
            <person name="Wei L."/>
            <person name="Li C."/>
            <person name="Ma Q."/>
            <person name="Ju M."/>
            <person name="Zhao R."/>
            <person name="Li G."/>
            <person name="Mu C."/>
            <person name="Tian Q."/>
            <person name="Mei H."/>
            <person name="Zhang T."/>
            <person name="Gao T."/>
            <person name="Zhang H."/>
        </authorList>
    </citation>
    <scope>NUCLEOTIDE SEQUENCE</scope>
    <source>
        <strain evidence="2">3651</strain>
    </source>
</reference>
<reference evidence="2" key="1">
    <citation type="submission" date="2020-06" db="EMBL/GenBank/DDBJ databases">
        <authorList>
            <person name="Li T."/>
            <person name="Hu X."/>
            <person name="Zhang T."/>
            <person name="Song X."/>
            <person name="Zhang H."/>
            <person name="Dai N."/>
            <person name="Sheng W."/>
            <person name="Hou X."/>
            <person name="Wei L."/>
        </authorList>
    </citation>
    <scope>NUCLEOTIDE SEQUENCE</scope>
    <source>
        <strain evidence="2">3651</strain>
        <tissue evidence="2">Leaf</tissue>
    </source>
</reference>
<gene>
    <name evidence="2" type="ORF">Salat_1133600</name>
</gene>
<name>A0AAE1YDZ6_9LAMI</name>
<dbReference type="Proteomes" id="UP001293254">
    <property type="component" value="Unassembled WGS sequence"/>
</dbReference>
<dbReference type="EMBL" id="JACGWO010000004">
    <property type="protein sequence ID" value="KAK4428340.1"/>
    <property type="molecule type" value="Genomic_DNA"/>
</dbReference>
<keyword evidence="3" id="KW-1185">Reference proteome</keyword>
<dbReference type="AlphaFoldDB" id="A0AAE1YDZ6"/>
<proteinExistence type="predicted"/>
<evidence type="ECO:0000313" key="2">
    <source>
        <dbReference type="EMBL" id="KAK4428340.1"/>
    </source>
</evidence>
<organism evidence="2 3">
    <name type="scientific">Sesamum alatum</name>
    <dbReference type="NCBI Taxonomy" id="300844"/>
    <lineage>
        <taxon>Eukaryota</taxon>
        <taxon>Viridiplantae</taxon>
        <taxon>Streptophyta</taxon>
        <taxon>Embryophyta</taxon>
        <taxon>Tracheophyta</taxon>
        <taxon>Spermatophyta</taxon>
        <taxon>Magnoliopsida</taxon>
        <taxon>eudicotyledons</taxon>
        <taxon>Gunneridae</taxon>
        <taxon>Pentapetalae</taxon>
        <taxon>asterids</taxon>
        <taxon>lamiids</taxon>
        <taxon>Lamiales</taxon>
        <taxon>Pedaliaceae</taxon>
        <taxon>Sesamum</taxon>
    </lineage>
</organism>
<protein>
    <submittedName>
        <fullName evidence="2">Uncharacterized protein</fullName>
    </submittedName>
</protein>
<accession>A0AAE1YDZ6</accession>
<comment type="caution">
    <text evidence="2">The sequence shown here is derived from an EMBL/GenBank/DDBJ whole genome shotgun (WGS) entry which is preliminary data.</text>
</comment>